<reference evidence="3 4" key="1">
    <citation type="journal article" date="2015" name="Genome Biol. Evol.">
        <title>The genome of winter moth (Operophtera brumata) provides a genomic perspective on sexual dimorphism and phenology.</title>
        <authorList>
            <person name="Derks M.F."/>
            <person name="Smit S."/>
            <person name="Salis L."/>
            <person name="Schijlen E."/>
            <person name="Bossers A."/>
            <person name="Mateman C."/>
            <person name="Pijl A.S."/>
            <person name="de Ridder D."/>
            <person name="Groenen M.A."/>
            <person name="Visser M.E."/>
            <person name="Megens H.J."/>
        </authorList>
    </citation>
    <scope>NUCLEOTIDE SEQUENCE [LARGE SCALE GENOMIC DNA]</scope>
    <source>
        <strain evidence="3">WM2013NL</strain>
        <tissue evidence="3">Head and thorax</tissue>
    </source>
</reference>
<evidence type="ECO:0000256" key="1">
    <source>
        <dbReference type="SAM" id="MobiDB-lite"/>
    </source>
</evidence>
<keyword evidence="4" id="KW-1185">Reference proteome</keyword>
<feature type="compositionally biased region" description="Polar residues" evidence="1">
    <location>
        <begin position="426"/>
        <end position="453"/>
    </location>
</feature>
<dbReference type="InterPro" id="IPR008984">
    <property type="entry name" value="SMAD_FHA_dom_sf"/>
</dbReference>
<dbReference type="PANTHER" id="PTHR12156">
    <property type="entry name" value="PLECKSTRIN HOMOLOGY-LIKE DOMAIN, FAMILY B, MEMBER 3"/>
    <property type="match status" value="1"/>
</dbReference>
<name>A0A0L7LTS1_OPEBR</name>
<dbReference type="Proteomes" id="UP000037510">
    <property type="component" value="Unassembled WGS sequence"/>
</dbReference>
<feature type="compositionally biased region" description="Basic and acidic residues" evidence="1">
    <location>
        <begin position="372"/>
        <end position="396"/>
    </location>
</feature>
<feature type="compositionally biased region" description="Polar residues" evidence="1">
    <location>
        <begin position="356"/>
        <end position="371"/>
    </location>
</feature>
<organism evidence="3 4">
    <name type="scientific">Operophtera brumata</name>
    <name type="common">Winter moth</name>
    <name type="synonym">Phalaena brumata</name>
    <dbReference type="NCBI Taxonomy" id="104452"/>
    <lineage>
        <taxon>Eukaryota</taxon>
        <taxon>Metazoa</taxon>
        <taxon>Ecdysozoa</taxon>
        <taxon>Arthropoda</taxon>
        <taxon>Hexapoda</taxon>
        <taxon>Insecta</taxon>
        <taxon>Pterygota</taxon>
        <taxon>Neoptera</taxon>
        <taxon>Endopterygota</taxon>
        <taxon>Lepidoptera</taxon>
        <taxon>Glossata</taxon>
        <taxon>Ditrysia</taxon>
        <taxon>Geometroidea</taxon>
        <taxon>Geometridae</taxon>
        <taxon>Larentiinae</taxon>
        <taxon>Operophtera</taxon>
    </lineage>
</organism>
<evidence type="ECO:0000313" key="4">
    <source>
        <dbReference type="Proteomes" id="UP000037510"/>
    </source>
</evidence>
<feature type="compositionally biased region" description="Polar residues" evidence="1">
    <location>
        <begin position="334"/>
        <end position="348"/>
    </location>
</feature>
<feature type="domain" description="FHA" evidence="2">
    <location>
        <begin position="41"/>
        <end position="103"/>
    </location>
</feature>
<accession>A0A0L7LTS1</accession>
<dbReference type="SUPFAM" id="SSF49879">
    <property type="entry name" value="SMAD/FHA domain"/>
    <property type="match status" value="1"/>
</dbReference>
<dbReference type="Pfam" id="PF00498">
    <property type="entry name" value="FHA"/>
    <property type="match status" value="1"/>
</dbReference>
<evidence type="ECO:0000259" key="2">
    <source>
        <dbReference type="Pfam" id="PF00498"/>
    </source>
</evidence>
<dbReference type="EMBL" id="JTDY01000141">
    <property type="protein sequence ID" value="KOB78626.1"/>
    <property type="molecule type" value="Genomic_DNA"/>
</dbReference>
<proteinExistence type="predicted"/>
<comment type="caution">
    <text evidence="3">The sequence shown here is derived from an EMBL/GenBank/DDBJ whole genome shotgun (WGS) entry which is preliminary data.</text>
</comment>
<dbReference type="FunFam" id="2.60.200.20:FF:000004">
    <property type="entry name" value="pleckstrin homology-like domain family B member 1 isoform X1"/>
    <property type="match status" value="1"/>
</dbReference>
<protein>
    <submittedName>
        <fullName evidence="3">Putative pleckstrin-like proteiny-like domain, family B, member 2</fullName>
    </submittedName>
</protein>
<sequence length="488" mass="55413">MEAGVTVTYGSVATNTPHLVSLGTGRLSTAVTLHPIKQGRVTVGSDPTCDIYVVGSGVASVHCRVENSHGVVTLYPVAGSTLVDSTPVDKPTRLSQGSMLTIGRTNYLRFNHPAEAMLMKSVLPSARRDQITADLTQLDKELDISIKEMSRTKPPVAPKDDKLTSIMSKVSKFEYYAKQHKNVGRSQFYTNTESEISPKVFSSKSLTVNTPAKDVLGGKTMPNYMKTKDQKVVINENNSVDPKSCTYANVAIRNNTKIGDIVKNFDEKLPKKVNNDVMNDSLYGKINNDRRDEKSNIERTEAVDYRNETKYQEYSRTDQDRQNECARSYKDTSFEISRSNQETRNQGYARTKQEFLRNNQITQDQDFPRTNQDLDHSRNQVRSDQESSRSQDRYPESSRSQARNQQFPGQEKHQEMSRSQDRRQESSTSQNRYAESSRSNLEMSRSQERSLQNGAVGVPQYSPVYANQKILEYLRKNFAYQIDLKLRK</sequence>
<dbReference type="PANTHER" id="PTHR12156:SF22">
    <property type="entry name" value="PLECKSTRIN HOMOLOGY-LIKE DOMAIN FAMILY B MEMBER 3"/>
    <property type="match status" value="1"/>
</dbReference>
<dbReference type="InterPro" id="IPR000253">
    <property type="entry name" value="FHA_dom"/>
</dbReference>
<dbReference type="Gene3D" id="2.60.200.20">
    <property type="match status" value="1"/>
</dbReference>
<feature type="compositionally biased region" description="Polar residues" evidence="1">
    <location>
        <begin position="397"/>
        <end position="408"/>
    </location>
</feature>
<dbReference type="AlphaFoldDB" id="A0A0L7LTS1"/>
<gene>
    <name evidence="3" type="ORF">OBRU01_02053</name>
</gene>
<feature type="compositionally biased region" description="Basic and acidic residues" evidence="1">
    <location>
        <begin position="287"/>
        <end position="333"/>
    </location>
</feature>
<feature type="compositionally biased region" description="Basic and acidic residues" evidence="1">
    <location>
        <begin position="410"/>
        <end position="425"/>
    </location>
</feature>
<evidence type="ECO:0000313" key="3">
    <source>
        <dbReference type="EMBL" id="KOB78626.1"/>
    </source>
</evidence>
<dbReference type="InterPro" id="IPR052212">
    <property type="entry name" value="PH-like_domain"/>
</dbReference>
<feature type="region of interest" description="Disordered" evidence="1">
    <location>
        <begin position="278"/>
        <end position="454"/>
    </location>
</feature>